<dbReference type="PANTHER" id="PTHR34145:SF28">
    <property type="entry name" value="F-BOX DOMAIN-CONTAINING PROTEIN"/>
    <property type="match status" value="1"/>
</dbReference>
<gene>
    <name evidence="2" type="ORF">T459_15474</name>
</gene>
<reference evidence="2 3" key="2">
    <citation type="journal article" date="2017" name="Genome Biol.">
        <title>New reference genome sequences of hot pepper reveal the massive evolution of plant disease-resistance genes by retroduplication.</title>
        <authorList>
            <person name="Kim S."/>
            <person name="Park J."/>
            <person name="Yeom S.I."/>
            <person name="Kim Y.M."/>
            <person name="Seo E."/>
            <person name="Kim K.T."/>
            <person name="Kim M.S."/>
            <person name="Lee J.M."/>
            <person name="Cheong K."/>
            <person name="Shin H.S."/>
            <person name="Kim S.B."/>
            <person name="Han K."/>
            <person name="Lee J."/>
            <person name="Park M."/>
            <person name="Lee H.A."/>
            <person name="Lee H.Y."/>
            <person name="Lee Y."/>
            <person name="Oh S."/>
            <person name="Lee J.H."/>
            <person name="Choi E."/>
            <person name="Choi E."/>
            <person name="Lee S.E."/>
            <person name="Jeon J."/>
            <person name="Kim H."/>
            <person name="Choi G."/>
            <person name="Song H."/>
            <person name="Lee J."/>
            <person name="Lee S.C."/>
            <person name="Kwon J.K."/>
            <person name="Lee H.Y."/>
            <person name="Koo N."/>
            <person name="Hong Y."/>
            <person name="Kim R.W."/>
            <person name="Kang W.H."/>
            <person name="Huh J.H."/>
            <person name="Kang B.C."/>
            <person name="Yang T.J."/>
            <person name="Lee Y.H."/>
            <person name="Bennetzen J.L."/>
            <person name="Choi D."/>
        </authorList>
    </citation>
    <scope>NUCLEOTIDE SEQUENCE [LARGE SCALE GENOMIC DNA]</scope>
    <source>
        <strain evidence="3">cv. CM334</strain>
    </source>
</reference>
<dbReference type="InterPro" id="IPR036047">
    <property type="entry name" value="F-box-like_dom_sf"/>
</dbReference>
<dbReference type="InterPro" id="IPR006566">
    <property type="entry name" value="FBD"/>
</dbReference>
<organism evidence="2 3">
    <name type="scientific">Capsicum annuum</name>
    <name type="common">Capsicum pepper</name>
    <dbReference type="NCBI Taxonomy" id="4072"/>
    <lineage>
        <taxon>Eukaryota</taxon>
        <taxon>Viridiplantae</taxon>
        <taxon>Streptophyta</taxon>
        <taxon>Embryophyta</taxon>
        <taxon>Tracheophyta</taxon>
        <taxon>Spermatophyta</taxon>
        <taxon>Magnoliopsida</taxon>
        <taxon>eudicotyledons</taxon>
        <taxon>Gunneridae</taxon>
        <taxon>Pentapetalae</taxon>
        <taxon>asterids</taxon>
        <taxon>lamiids</taxon>
        <taxon>Solanales</taxon>
        <taxon>Solanaceae</taxon>
        <taxon>Solanoideae</taxon>
        <taxon>Capsiceae</taxon>
        <taxon>Capsicum</taxon>
    </lineage>
</organism>
<dbReference type="InterPro" id="IPR055357">
    <property type="entry name" value="LRR_At1g61320_AtMIF1"/>
</dbReference>
<protein>
    <recommendedName>
        <fullName evidence="1">FBD domain-containing protein</fullName>
    </recommendedName>
</protein>
<comment type="caution">
    <text evidence="2">The sequence shown here is derived from an EMBL/GenBank/DDBJ whole genome shotgun (WGS) entry which is preliminary data.</text>
</comment>
<keyword evidence="3" id="KW-1185">Reference proteome</keyword>
<dbReference type="Gramene" id="PHT82459">
    <property type="protein sequence ID" value="PHT82459"/>
    <property type="gene ID" value="T459_15474"/>
</dbReference>
<sequence length="493" mass="56167">MIRMVMADSGNIVAIARNELDRLTDLPINIIHQIQDRISVQAAAKMSVLSRAWRYIWSSNPRLIFATGFCTMRLPSKTIDIITAILLQHHGSVKTFSVDISPIHSSQHPVVDRWMLFLSRNGLMNLSVRNEKSVNAPYKLPSYVYNVELEHLVLSNCIFRPPCSFRGFSKLGKLQLTRVSFELDVATSSLWMPSLETLHFTKCSGLRFLNIYAPKLLYLYLVGCGNDPLNLGPFMVCSKLKTFGILEQEVPLNTQDKTMIPTDILHSWPNLNRLILGKCFLKFFRSGTGVDCPPMRLNRLHLTDYDFDGEDQMFALLSILRNSPDLEILSFHMLSQRKNDDMEVDENSSQGPDYGTQQLNNLRTLQINRFHGSRAELLFIKFILASAPLLQKAILLVETSVCESQSLEISKVLMRFPRASPKSEIIYEPWSEEQISDSAMMSRWQEPLSDSSSCHLYPLFDLVIALAFCRYIEAYKELITVVVNGVLRNSDTD</sequence>
<evidence type="ECO:0000313" key="2">
    <source>
        <dbReference type="EMBL" id="PHT82459.1"/>
    </source>
</evidence>
<dbReference type="InterPro" id="IPR053772">
    <property type="entry name" value="At1g61320/At1g61330-like"/>
</dbReference>
<dbReference type="SUPFAM" id="SSF81383">
    <property type="entry name" value="F-box domain"/>
    <property type="match status" value="1"/>
</dbReference>
<reference evidence="2 3" key="1">
    <citation type="journal article" date="2014" name="Nat. Genet.">
        <title>Genome sequence of the hot pepper provides insights into the evolution of pungency in Capsicum species.</title>
        <authorList>
            <person name="Kim S."/>
            <person name="Park M."/>
            <person name="Yeom S.I."/>
            <person name="Kim Y.M."/>
            <person name="Lee J.M."/>
            <person name="Lee H.A."/>
            <person name="Seo E."/>
            <person name="Choi J."/>
            <person name="Cheong K."/>
            <person name="Kim K.T."/>
            <person name="Jung K."/>
            <person name="Lee G.W."/>
            <person name="Oh S.K."/>
            <person name="Bae C."/>
            <person name="Kim S.B."/>
            <person name="Lee H.Y."/>
            <person name="Kim S.Y."/>
            <person name="Kim M.S."/>
            <person name="Kang B.C."/>
            <person name="Jo Y.D."/>
            <person name="Yang H.B."/>
            <person name="Jeong H.J."/>
            <person name="Kang W.H."/>
            <person name="Kwon J.K."/>
            <person name="Shin C."/>
            <person name="Lim J.Y."/>
            <person name="Park J.H."/>
            <person name="Huh J.H."/>
            <person name="Kim J.S."/>
            <person name="Kim B.D."/>
            <person name="Cohen O."/>
            <person name="Paran I."/>
            <person name="Suh M.C."/>
            <person name="Lee S.B."/>
            <person name="Kim Y.K."/>
            <person name="Shin Y."/>
            <person name="Noh S.J."/>
            <person name="Park J."/>
            <person name="Seo Y.S."/>
            <person name="Kwon S.Y."/>
            <person name="Kim H.A."/>
            <person name="Park J.M."/>
            <person name="Kim H.J."/>
            <person name="Choi S.B."/>
            <person name="Bosland P.W."/>
            <person name="Reeves G."/>
            <person name="Jo S.H."/>
            <person name="Lee B.W."/>
            <person name="Cho H.T."/>
            <person name="Choi H.S."/>
            <person name="Lee M.S."/>
            <person name="Yu Y."/>
            <person name="Do Choi Y."/>
            <person name="Park B.S."/>
            <person name="van Deynze A."/>
            <person name="Ashrafi H."/>
            <person name="Hill T."/>
            <person name="Kim W.T."/>
            <person name="Pai H.S."/>
            <person name="Ahn H.K."/>
            <person name="Yeam I."/>
            <person name="Giovannoni J.J."/>
            <person name="Rose J.K."/>
            <person name="Sorensen I."/>
            <person name="Lee S.J."/>
            <person name="Kim R.W."/>
            <person name="Choi I.Y."/>
            <person name="Choi B.S."/>
            <person name="Lim J.S."/>
            <person name="Lee Y.H."/>
            <person name="Choi D."/>
        </authorList>
    </citation>
    <scope>NUCLEOTIDE SEQUENCE [LARGE SCALE GENOMIC DNA]</scope>
    <source>
        <strain evidence="3">cv. CM334</strain>
    </source>
</reference>
<name>A0A1U8GZZ0_CAPAN</name>
<dbReference type="AlphaFoldDB" id="A0A1U8GZZ0"/>
<dbReference type="OMA" id="ASTARCN"/>
<proteinExistence type="predicted"/>
<dbReference type="Pfam" id="PF23622">
    <property type="entry name" value="LRR_At1g61320_AtMIF1"/>
    <property type="match status" value="1"/>
</dbReference>
<accession>A0A2G2ZKG0</accession>
<dbReference type="InterPro" id="IPR032675">
    <property type="entry name" value="LRR_dom_sf"/>
</dbReference>
<dbReference type="Proteomes" id="UP000222542">
    <property type="component" value="Unassembled WGS sequence"/>
</dbReference>
<accession>A0A1U8GZZ0</accession>
<evidence type="ECO:0000313" key="3">
    <source>
        <dbReference type="Proteomes" id="UP000222542"/>
    </source>
</evidence>
<dbReference type="SMART" id="SM00579">
    <property type="entry name" value="FBD"/>
    <property type="match status" value="1"/>
</dbReference>
<evidence type="ECO:0000259" key="1">
    <source>
        <dbReference type="SMART" id="SM00579"/>
    </source>
</evidence>
<feature type="domain" description="FBD" evidence="1">
    <location>
        <begin position="356"/>
        <end position="428"/>
    </location>
</feature>
<dbReference type="Gene3D" id="3.80.10.10">
    <property type="entry name" value="Ribonuclease Inhibitor"/>
    <property type="match status" value="1"/>
</dbReference>
<dbReference type="SUPFAM" id="SSF52047">
    <property type="entry name" value="RNI-like"/>
    <property type="match status" value="1"/>
</dbReference>
<dbReference type="EMBL" id="AYRZ02000005">
    <property type="protein sequence ID" value="PHT82459.1"/>
    <property type="molecule type" value="Genomic_DNA"/>
</dbReference>
<dbReference type="PANTHER" id="PTHR34145">
    <property type="entry name" value="OS02G0105600 PROTEIN"/>
    <property type="match status" value="1"/>
</dbReference>
<dbReference type="STRING" id="4072.A0A1U8GZZ0"/>